<comment type="caution">
    <text evidence="1">The sequence shown here is derived from an EMBL/GenBank/DDBJ whole genome shotgun (WGS) entry which is preliminary data.</text>
</comment>
<accession>A0ABS6MAM4</accession>
<dbReference type="InterPro" id="IPR051468">
    <property type="entry name" value="Fungal_SecMetab_SDRs"/>
</dbReference>
<sequence length="253" mass="27090">MTLLTSFDTPITAVLVGASGGIGRALLEALLADERVARVHALSRSAPADAEALQAQQGDRLTLESIDLTDESSMAAAAEQLKDTAPQLVLVATGLLHTDGHPPEKSWRALNADYFHQQMQINALAPALLAKHLIPLLPRNQRAVFAALSARVGSIGDNHLGGWYSYRASKAALNMLLRCTAIEAKRRWPQLVVAGLHPGTVDTPLSQPFQARVPEGKLFTPAFAAESLLQVVDGLSPEQSGQVFAWDGQRITP</sequence>
<dbReference type="CDD" id="cd05325">
    <property type="entry name" value="carb_red_sniffer_like_SDR_c"/>
    <property type="match status" value="1"/>
</dbReference>
<proteinExistence type="predicted"/>
<dbReference type="PANTHER" id="PTHR43544">
    <property type="entry name" value="SHORT-CHAIN DEHYDROGENASE/REDUCTASE"/>
    <property type="match status" value="1"/>
</dbReference>
<name>A0ABS6MAM4_9GAMM</name>
<organism evidence="1 2">
    <name type="scientific">Marinobacterium weihaiense</name>
    <dbReference type="NCBI Taxonomy" id="2851016"/>
    <lineage>
        <taxon>Bacteria</taxon>
        <taxon>Pseudomonadati</taxon>
        <taxon>Pseudomonadota</taxon>
        <taxon>Gammaproteobacteria</taxon>
        <taxon>Oceanospirillales</taxon>
        <taxon>Oceanospirillaceae</taxon>
        <taxon>Marinobacterium</taxon>
    </lineage>
</organism>
<reference evidence="1 2" key="1">
    <citation type="submission" date="2021-06" db="EMBL/GenBank/DDBJ databases">
        <title>Bacterium isolated from marine sediment.</title>
        <authorList>
            <person name="Zhu K.-L."/>
            <person name="Du Z.-J."/>
            <person name="Liang Q.-Y."/>
        </authorList>
    </citation>
    <scope>NUCLEOTIDE SEQUENCE [LARGE SCALE GENOMIC DNA]</scope>
    <source>
        <strain evidence="1 2">A346</strain>
    </source>
</reference>
<protein>
    <submittedName>
        <fullName evidence="1">SDR family NAD(P)-dependent oxidoreductase</fullName>
    </submittedName>
</protein>
<keyword evidence="2" id="KW-1185">Reference proteome</keyword>
<gene>
    <name evidence="1" type="ORF">KTN04_08215</name>
</gene>
<dbReference type="RefSeq" id="WP_217334739.1">
    <property type="nucleotide sequence ID" value="NZ_JAHQZT010000008.1"/>
</dbReference>
<dbReference type="PANTHER" id="PTHR43544:SF12">
    <property type="entry name" value="NAD(P)-BINDING ROSSMANN-FOLD SUPERFAMILY PROTEIN"/>
    <property type="match status" value="1"/>
</dbReference>
<dbReference type="Proteomes" id="UP000755551">
    <property type="component" value="Unassembled WGS sequence"/>
</dbReference>
<dbReference type="Pfam" id="PF00106">
    <property type="entry name" value="adh_short"/>
    <property type="match status" value="1"/>
</dbReference>
<dbReference type="InterPro" id="IPR002347">
    <property type="entry name" value="SDR_fam"/>
</dbReference>
<evidence type="ECO:0000313" key="1">
    <source>
        <dbReference type="EMBL" id="MBV0933320.1"/>
    </source>
</evidence>
<dbReference type="EMBL" id="JAHQZT010000008">
    <property type="protein sequence ID" value="MBV0933320.1"/>
    <property type="molecule type" value="Genomic_DNA"/>
</dbReference>
<evidence type="ECO:0000313" key="2">
    <source>
        <dbReference type="Proteomes" id="UP000755551"/>
    </source>
</evidence>